<organism evidence="2 3">
    <name type="scientific">Cylindrobasidium torrendii FP15055 ss-10</name>
    <dbReference type="NCBI Taxonomy" id="1314674"/>
    <lineage>
        <taxon>Eukaryota</taxon>
        <taxon>Fungi</taxon>
        <taxon>Dikarya</taxon>
        <taxon>Basidiomycota</taxon>
        <taxon>Agaricomycotina</taxon>
        <taxon>Agaricomycetes</taxon>
        <taxon>Agaricomycetidae</taxon>
        <taxon>Agaricales</taxon>
        <taxon>Marasmiineae</taxon>
        <taxon>Physalacriaceae</taxon>
        <taxon>Cylindrobasidium</taxon>
    </lineage>
</organism>
<sequence length="321" mass="36154">MNVAHTEDCISYDADFDDTTSYELFAKPRMVADLESLCGFKKGEVEEMLSGEDNKLSMQMSAAQMYGRRAFLFRPPDDALGSLLKLYKRNSEAPRSSGHPQTLRLDEEELSRRISSFSLEMNPGVQSPLFTKHPVTGEVTIHEYPYPHLPTFEMRSAHPVLVSLKSYRQLLFWNIEDLSSDMLYKVGRVVYRWVPPNVPQSPSLRRPLGSSRPRRAPPSSYIPPPPVLSGKRKREAANDHSMLAPSKRARLGTPVSRRHVPSEYDAPVTRSKTMTQSSPTRDEPSSALFNSSPVAGRTRYGRAAKDKAVEAMESVIRKSRV</sequence>
<accession>A0A0D7B8N9</accession>
<evidence type="ECO:0000313" key="2">
    <source>
        <dbReference type="EMBL" id="KIY66605.1"/>
    </source>
</evidence>
<dbReference type="AlphaFoldDB" id="A0A0D7B8N9"/>
<name>A0A0D7B8N9_9AGAR</name>
<proteinExistence type="predicted"/>
<evidence type="ECO:0000256" key="1">
    <source>
        <dbReference type="SAM" id="MobiDB-lite"/>
    </source>
</evidence>
<dbReference type="Proteomes" id="UP000054007">
    <property type="component" value="Unassembled WGS sequence"/>
</dbReference>
<reference evidence="2 3" key="1">
    <citation type="journal article" date="2015" name="Fungal Genet. Biol.">
        <title>Evolution of novel wood decay mechanisms in Agaricales revealed by the genome sequences of Fistulina hepatica and Cylindrobasidium torrendii.</title>
        <authorList>
            <person name="Floudas D."/>
            <person name="Held B.W."/>
            <person name="Riley R."/>
            <person name="Nagy L.G."/>
            <person name="Koehler G."/>
            <person name="Ransdell A.S."/>
            <person name="Younus H."/>
            <person name="Chow J."/>
            <person name="Chiniquy J."/>
            <person name="Lipzen A."/>
            <person name="Tritt A."/>
            <person name="Sun H."/>
            <person name="Haridas S."/>
            <person name="LaButti K."/>
            <person name="Ohm R.A."/>
            <person name="Kues U."/>
            <person name="Blanchette R.A."/>
            <person name="Grigoriev I.V."/>
            <person name="Minto R.E."/>
            <person name="Hibbett D.S."/>
        </authorList>
    </citation>
    <scope>NUCLEOTIDE SEQUENCE [LARGE SCALE GENOMIC DNA]</scope>
    <source>
        <strain evidence="2 3">FP15055 ss-10</strain>
    </source>
</reference>
<dbReference type="EMBL" id="KN880549">
    <property type="protein sequence ID" value="KIY66605.1"/>
    <property type="molecule type" value="Genomic_DNA"/>
</dbReference>
<feature type="region of interest" description="Disordered" evidence="1">
    <location>
        <begin position="200"/>
        <end position="306"/>
    </location>
</feature>
<keyword evidence="3" id="KW-1185">Reference proteome</keyword>
<feature type="compositionally biased region" description="Low complexity" evidence="1">
    <location>
        <begin position="200"/>
        <end position="211"/>
    </location>
</feature>
<evidence type="ECO:0000313" key="3">
    <source>
        <dbReference type="Proteomes" id="UP000054007"/>
    </source>
</evidence>
<protein>
    <submittedName>
        <fullName evidence="2">Uncharacterized protein</fullName>
    </submittedName>
</protein>
<feature type="compositionally biased region" description="Polar residues" evidence="1">
    <location>
        <begin position="270"/>
        <end position="279"/>
    </location>
</feature>
<dbReference type="OrthoDB" id="2962802at2759"/>
<gene>
    <name evidence="2" type="ORF">CYLTODRAFT_444573</name>
</gene>